<sequence>MDDTFETQVRQVHEQALSSGALIFTPTKTETLYQAGAAFEVRLAPSLAKKPVAGEAEVAQRSKPWKNPFLPYDERLLVKTLREHVILLNKFCVVPGHILVPQTDPLNASDFAAVWSCFRQTHIRHHVAFYNCGPASGASQPHKHIQLLPLPAEQTAPPIGALIEETPSVPGKLPIHSLDRVYVPFRIARLEFVHACARLSSEQQLAAVGDTTATTVEEQDAVVGRYLHRIFLSLMHASQLAGALSPDEIALRASATSTPSTPLAKCPPVLSPPAATRHSYNVVLTREFMLVVPRKHDRAQGIAINALGFAGLLLAKSSHDLSVLHALSVPGLLRQLAFASPAEMTDNHAEEADSSAARDSLVDADTP</sequence>
<dbReference type="AlphaFoldDB" id="A0A4P9XKG8"/>
<accession>A0A4P9XKG8</accession>
<protein>
    <submittedName>
        <fullName evidence="4">HIT-like domain-containing protein</fullName>
    </submittedName>
</protein>
<evidence type="ECO:0000256" key="1">
    <source>
        <dbReference type="SAM" id="MobiDB-lite"/>
    </source>
</evidence>
<feature type="domain" description="Ap4A phosphorylase 1/2 N-terminal" evidence="3">
    <location>
        <begin position="3"/>
        <end position="163"/>
    </location>
</feature>
<dbReference type="Pfam" id="PF09830">
    <property type="entry name" value="ATP_transf"/>
    <property type="match status" value="1"/>
</dbReference>
<organism evidence="4 5">
    <name type="scientific">Thamnocephalis sphaerospora</name>
    <dbReference type="NCBI Taxonomy" id="78915"/>
    <lineage>
        <taxon>Eukaryota</taxon>
        <taxon>Fungi</taxon>
        <taxon>Fungi incertae sedis</taxon>
        <taxon>Zoopagomycota</taxon>
        <taxon>Zoopagomycotina</taxon>
        <taxon>Zoopagomycetes</taxon>
        <taxon>Zoopagales</taxon>
        <taxon>Sigmoideomycetaceae</taxon>
        <taxon>Thamnocephalis</taxon>
    </lineage>
</organism>
<reference evidence="5" key="1">
    <citation type="journal article" date="2018" name="Nat. Microbiol.">
        <title>Leveraging single-cell genomics to expand the fungal tree of life.</title>
        <authorList>
            <person name="Ahrendt S.R."/>
            <person name="Quandt C.A."/>
            <person name="Ciobanu D."/>
            <person name="Clum A."/>
            <person name="Salamov A."/>
            <person name="Andreopoulos B."/>
            <person name="Cheng J.F."/>
            <person name="Woyke T."/>
            <person name="Pelin A."/>
            <person name="Henrissat B."/>
            <person name="Reynolds N.K."/>
            <person name="Benny G.L."/>
            <person name="Smith M.E."/>
            <person name="James T.Y."/>
            <person name="Grigoriev I.V."/>
        </authorList>
    </citation>
    <scope>NUCLEOTIDE SEQUENCE [LARGE SCALE GENOMIC DNA]</scope>
    <source>
        <strain evidence="5">RSA 1356</strain>
    </source>
</reference>
<evidence type="ECO:0000259" key="3">
    <source>
        <dbReference type="Pfam" id="PF19327"/>
    </source>
</evidence>
<evidence type="ECO:0000259" key="2">
    <source>
        <dbReference type="Pfam" id="PF09830"/>
    </source>
</evidence>
<dbReference type="GO" id="GO:0003877">
    <property type="term" value="F:ATP:ADP adenylyltransferase activity"/>
    <property type="evidence" value="ECO:0007669"/>
    <property type="project" value="InterPro"/>
</dbReference>
<dbReference type="InterPro" id="IPR009163">
    <property type="entry name" value="Ap4A_phos1/2"/>
</dbReference>
<dbReference type="GO" id="GO:0009117">
    <property type="term" value="P:nucleotide metabolic process"/>
    <property type="evidence" value="ECO:0007669"/>
    <property type="project" value="InterPro"/>
</dbReference>
<evidence type="ECO:0000313" key="5">
    <source>
        <dbReference type="Proteomes" id="UP000271241"/>
    </source>
</evidence>
<dbReference type="PANTHER" id="PTHR38420:SF1">
    <property type="entry name" value="PUTATIVE (AFU_ORTHOLOGUE AFUA_5G14690)-RELATED"/>
    <property type="match status" value="1"/>
</dbReference>
<dbReference type="SUPFAM" id="SSF54197">
    <property type="entry name" value="HIT-like"/>
    <property type="match status" value="1"/>
</dbReference>
<dbReference type="Gene3D" id="3.30.428.70">
    <property type="match status" value="1"/>
</dbReference>
<evidence type="ECO:0000313" key="4">
    <source>
        <dbReference type="EMBL" id="RKP06265.1"/>
    </source>
</evidence>
<gene>
    <name evidence="4" type="ORF">THASP1DRAFT_31915</name>
</gene>
<keyword evidence="5" id="KW-1185">Reference proteome</keyword>
<dbReference type="InterPro" id="IPR045759">
    <property type="entry name" value="Ap4A_phos1/2_N"/>
</dbReference>
<name>A0A4P9XKG8_9FUNG</name>
<dbReference type="GO" id="GO:0005524">
    <property type="term" value="F:ATP binding"/>
    <property type="evidence" value="ECO:0007669"/>
    <property type="project" value="InterPro"/>
</dbReference>
<dbReference type="InterPro" id="IPR043171">
    <property type="entry name" value="Ap4A_phos1/2-like"/>
</dbReference>
<proteinExistence type="predicted"/>
<dbReference type="OrthoDB" id="10267950at2759"/>
<feature type="region of interest" description="Disordered" evidence="1">
    <location>
        <begin position="344"/>
        <end position="367"/>
    </location>
</feature>
<dbReference type="InterPro" id="IPR036265">
    <property type="entry name" value="HIT-like_sf"/>
</dbReference>
<dbReference type="PANTHER" id="PTHR38420">
    <property type="entry name" value="AP-4-A PHOSPHORYLASE II"/>
    <property type="match status" value="1"/>
</dbReference>
<dbReference type="Pfam" id="PF19327">
    <property type="entry name" value="Ap4A_phos_N"/>
    <property type="match status" value="1"/>
</dbReference>
<feature type="domain" description="ATP adenylyltransferase C-terminal" evidence="2">
    <location>
        <begin position="190"/>
        <end position="338"/>
    </location>
</feature>
<dbReference type="STRING" id="78915.A0A4P9XKG8"/>
<dbReference type="InterPro" id="IPR019200">
    <property type="entry name" value="ATP_adenylylTrfase_C"/>
</dbReference>
<dbReference type="Proteomes" id="UP000271241">
    <property type="component" value="Unassembled WGS sequence"/>
</dbReference>
<dbReference type="EMBL" id="KZ992919">
    <property type="protein sequence ID" value="RKP06265.1"/>
    <property type="molecule type" value="Genomic_DNA"/>
</dbReference>